<dbReference type="PANTHER" id="PTHR33884:SF3">
    <property type="entry name" value="UPF0410 PROTEIN YMGE"/>
    <property type="match status" value="1"/>
</dbReference>
<evidence type="ECO:0000313" key="8">
    <source>
        <dbReference type="EMBL" id="OGM88026.1"/>
    </source>
</evidence>
<reference evidence="8 9" key="1">
    <citation type="journal article" date="2016" name="Nat. Commun.">
        <title>Thousands of microbial genomes shed light on interconnected biogeochemical processes in an aquifer system.</title>
        <authorList>
            <person name="Anantharaman K."/>
            <person name="Brown C.T."/>
            <person name="Hug L.A."/>
            <person name="Sharon I."/>
            <person name="Castelle C.J."/>
            <person name="Probst A.J."/>
            <person name="Thomas B.C."/>
            <person name="Singh A."/>
            <person name="Wilkins M.J."/>
            <person name="Karaoz U."/>
            <person name="Brodie E.L."/>
            <person name="Williams K.H."/>
            <person name="Hubbard S.S."/>
            <person name="Banfield J.F."/>
        </authorList>
    </citation>
    <scope>NUCLEOTIDE SEQUENCE [LARGE SCALE GENOMIC DNA]</scope>
</reference>
<dbReference type="PANTHER" id="PTHR33884">
    <property type="entry name" value="UPF0410 PROTEIN YMGE"/>
    <property type="match status" value="1"/>
</dbReference>
<evidence type="ECO:0000256" key="1">
    <source>
        <dbReference type="ARBA" id="ARBA00004651"/>
    </source>
</evidence>
<dbReference type="Pfam" id="PF04226">
    <property type="entry name" value="Transgly_assoc"/>
    <property type="match status" value="1"/>
</dbReference>
<dbReference type="GO" id="GO:0005886">
    <property type="term" value="C:plasma membrane"/>
    <property type="evidence" value="ECO:0007669"/>
    <property type="project" value="UniProtKB-SubCell"/>
</dbReference>
<keyword evidence="4 7" id="KW-0812">Transmembrane</keyword>
<protein>
    <recommendedName>
        <fullName evidence="10">Transglycosylase</fullName>
    </recommendedName>
</protein>
<accession>A0A1F8DI24</accession>
<feature type="transmembrane region" description="Helical" evidence="7">
    <location>
        <begin position="30"/>
        <end position="52"/>
    </location>
</feature>
<dbReference type="EMBL" id="MGIL01000017">
    <property type="protein sequence ID" value="OGM88026.1"/>
    <property type="molecule type" value="Genomic_DNA"/>
</dbReference>
<keyword evidence="5 7" id="KW-1133">Transmembrane helix</keyword>
<evidence type="ECO:0008006" key="10">
    <source>
        <dbReference type="Google" id="ProtNLM"/>
    </source>
</evidence>
<comment type="subcellular location">
    <subcellularLocation>
        <location evidence="1">Cell membrane</location>
        <topology evidence="1">Multi-pass membrane protein</topology>
    </subcellularLocation>
</comment>
<keyword evidence="3" id="KW-1003">Cell membrane</keyword>
<feature type="transmembrane region" description="Helical" evidence="7">
    <location>
        <begin position="6"/>
        <end position="23"/>
    </location>
</feature>
<feature type="transmembrane region" description="Helical" evidence="7">
    <location>
        <begin position="58"/>
        <end position="76"/>
    </location>
</feature>
<evidence type="ECO:0000256" key="3">
    <source>
        <dbReference type="ARBA" id="ARBA00022475"/>
    </source>
</evidence>
<proteinExistence type="inferred from homology"/>
<dbReference type="InterPro" id="IPR007341">
    <property type="entry name" value="Transgly_assoc"/>
</dbReference>
<evidence type="ECO:0000256" key="7">
    <source>
        <dbReference type="SAM" id="Phobius"/>
    </source>
</evidence>
<evidence type="ECO:0000256" key="4">
    <source>
        <dbReference type="ARBA" id="ARBA00022692"/>
    </source>
</evidence>
<keyword evidence="6 7" id="KW-0472">Membrane</keyword>
<evidence type="ECO:0000313" key="9">
    <source>
        <dbReference type="Proteomes" id="UP000177596"/>
    </source>
</evidence>
<dbReference type="Proteomes" id="UP000177596">
    <property type="component" value="Unassembled WGS sequence"/>
</dbReference>
<gene>
    <name evidence="8" type="ORF">A2573_00775</name>
</gene>
<evidence type="ECO:0000256" key="6">
    <source>
        <dbReference type="ARBA" id="ARBA00023136"/>
    </source>
</evidence>
<evidence type="ECO:0000256" key="5">
    <source>
        <dbReference type="ARBA" id="ARBA00022989"/>
    </source>
</evidence>
<comment type="similarity">
    <text evidence="2">Belongs to the UPF0410 family.</text>
</comment>
<organism evidence="8 9">
    <name type="scientific">Candidatus Woesebacteria bacterium RIFOXYD1_FULL_43_18</name>
    <dbReference type="NCBI Taxonomy" id="1802551"/>
    <lineage>
        <taxon>Bacteria</taxon>
        <taxon>Candidatus Woeseibacteriota</taxon>
    </lineage>
</organism>
<dbReference type="AlphaFoldDB" id="A0A1F8DI24"/>
<sequence length="81" mass="8411">MGIIIWIIFGALAGWIASVIMKTDAQQGALMNIVLGVVGALIGGLVMNFLGYGGVSGFNLYSLIVAVFGSVILIWIGKALL</sequence>
<evidence type="ECO:0000256" key="2">
    <source>
        <dbReference type="ARBA" id="ARBA00011006"/>
    </source>
</evidence>
<name>A0A1F8DI24_9BACT</name>
<comment type="caution">
    <text evidence="8">The sequence shown here is derived from an EMBL/GenBank/DDBJ whole genome shotgun (WGS) entry which is preliminary data.</text>
</comment>